<dbReference type="RefSeq" id="WP_012784268.1">
    <property type="nucleotide sequence ID" value="NC_013131.1"/>
</dbReference>
<name>C7QFN4_CATAD</name>
<accession>C7QFN4</accession>
<dbReference type="Proteomes" id="UP000000851">
    <property type="component" value="Chromosome"/>
</dbReference>
<dbReference type="InParanoid" id="C7QFN4"/>
<reference evidence="2 3" key="1">
    <citation type="journal article" date="2009" name="Stand. Genomic Sci.">
        <title>Complete genome sequence of Catenulispora acidiphila type strain (ID 139908).</title>
        <authorList>
            <person name="Copeland A."/>
            <person name="Lapidus A."/>
            <person name="Glavina Del Rio T."/>
            <person name="Nolan M."/>
            <person name="Lucas S."/>
            <person name="Chen F."/>
            <person name="Tice H."/>
            <person name="Cheng J.F."/>
            <person name="Bruce D."/>
            <person name="Goodwin L."/>
            <person name="Pitluck S."/>
            <person name="Mikhailova N."/>
            <person name="Pati A."/>
            <person name="Ivanova N."/>
            <person name="Mavromatis K."/>
            <person name="Chen A."/>
            <person name="Palaniappan K."/>
            <person name="Chain P."/>
            <person name="Land M."/>
            <person name="Hauser L."/>
            <person name="Chang Y.J."/>
            <person name="Jeffries C.D."/>
            <person name="Chertkov O."/>
            <person name="Brettin T."/>
            <person name="Detter J.C."/>
            <person name="Han C."/>
            <person name="Ali Z."/>
            <person name="Tindall B.J."/>
            <person name="Goker M."/>
            <person name="Bristow J."/>
            <person name="Eisen J.A."/>
            <person name="Markowitz V."/>
            <person name="Hugenholtz P."/>
            <person name="Kyrpides N.C."/>
            <person name="Klenk H.P."/>
        </authorList>
    </citation>
    <scope>NUCLEOTIDE SEQUENCE [LARGE SCALE GENOMIC DNA]</scope>
    <source>
        <strain evidence="3">DSM 44928 / JCM 14897 / NBRC 102108 / NRRL B-24433 / ID139908</strain>
    </source>
</reference>
<organism evidence="2 3">
    <name type="scientific">Catenulispora acidiphila (strain DSM 44928 / JCM 14897 / NBRC 102108 / NRRL B-24433 / ID139908)</name>
    <dbReference type="NCBI Taxonomy" id="479433"/>
    <lineage>
        <taxon>Bacteria</taxon>
        <taxon>Bacillati</taxon>
        <taxon>Actinomycetota</taxon>
        <taxon>Actinomycetes</taxon>
        <taxon>Catenulisporales</taxon>
        <taxon>Catenulisporaceae</taxon>
        <taxon>Catenulispora</taxon>
    </lineage>
</organism>
<feature type="signal peptide" evidence="1">
    <location>
        <begin position="1"/>
        <end position="22"/>
    </location>
</feature>
<keyword evidence="3" id="KW-1185">Reference proteome</keyword>
<evidence type="ECO:0000313" key="3">
    <source>
        <dbReference type="Proteomes" id="UP000000851"/>
    </source>
</evidence>
<gene>
    <name evidence="2" type="ordered locus">Caci_0018</name>
</gene>
<dbReference type="AlphaFoldDB" id="C7QFN4"/>
<dbReference type="HOGENOM" id="CLU_1341245_0_0_11"/>
<dbReference type="KEGG" id="cai:Caci_0018"/>
<feature type="chain" id="PRO_5038871189" description="Secreted protein" evidence="1">
    <location>
        <begin position="23"/>
        <end position="204"/>
    </location>
</feature>
<sequence length="204" mass="21105" precursor="true">MRIRPVLAVAGSVFLFSSNGFAAHAATQAPSGNSLPATGTAVSLTEDGDMVLECNGVLHRFEVLGTGQVRVGARVAGDQPTVAVRTEAEQLTGYDADLGTVTVSEKTPADGDFVAPAVGREFPAAESLAQDLTISMQHSPCGGGEPATFTNKAAFPLLNTNMTAFPPRNAVFLMTDPVELTDIANPSGPSIMLTEFPLTITQAA</sequence>
<keyword evidence="1" id="KW-0732">Signal</keyword>
<evidence type="ECO:0000256" key="1">
    <source>
        <dbReference type="SAM" id="SignalP"/>
    </source>
</evidence>
<dbReference type="EMBL" id="CP001700">
    <property type="protein sequence ID" value="ACU68973.1"/>
    <property type="molecule type" value="Genomic_DNA"/>
</dbReference>
<evidence type="ECO:0000313" key="2">
    <source>
        <dbReference type="EMBL" id="ACU68973.1"/>
    </source>
</evidence>
<evidence type="ECO:0008006" key="4">
    <source>
        <dbReference type="Google" id="ProtNLM"/>
    </source>
</evidence>
<protein>
    <recommendedName>
        <fullName evidence="4">Secreted protein</fullName>
    </recommendedName>
</protein>
<proteinExistence type="predicted"/>